<keyword evidence="6" id="KW-0597">Phosphoprotein</keyword>
<keyword evidence="11" id="KW-0378">Hydrolase</keyword>
<dbReference type="Pfam" id="PF08376">
    <property type="entry name" value="NIT"/>
    <property type="match status" value="1"/>
</dbReference>
<keyword evidence="27" id="KW-1185">Reference proteome</keyword>
<dbReference type="EMBL" id="MVFC01000004">
    <property type="protein sequence ID" value="OON81191.1"/>
    <property type="molecule type" value="Genomic_DNA"/>
</dbReference>
<evidence type="ECO:0000313" key="27">
    <source>
        <dbReference type="Proteomes" id="UP000190539"/>
    </source>
</evidence>
<comment type="caution">
    <text evidence="26">The sequence shown here is derived from an EMBL/GenBank/DDBJ whole genome shotgun (WGS) entry which is preliminary data.</text>
</comment>
<dbReference type="InterPro" id="IPR005467">
    <property type="entry name" value="His_kinase_dom"/>
</dbReference>
<dbReference type="PRINTS" id="PR00344">
    <property type="entry name" value="BCTRLSENSOR"/>
</dbReference>
<accession>A0A1V4ABG5</accession>
<dbReference type="Gene3D" id="3.30.565.10">
    <property type="entry name" value="Histidine kinase-like ATPase, C-terminal domain"/>
    <property type="match status" value="1"/>
</dbReference>
<keyword evidence="18" id="KW-0464">Manganese</keyword>
<keyword evidence="10" id="KW-0418">Kinase</keyword>
<name>A0A1V4ABG5_9ACTN</name>
<evidence type="ECO:0000256" key="6">
    <source>
        <dbReference type="ARBA" id="ARBA00022553"/>
    </source>
</evidence>
<evidence type="ECO:0000256" key="17">
    <source>
        <dbReference type="ARBA" id="ARBA00023016"/>
    </source>
</evidence>
<feature type="compositionally biased region" description="Acidic residues" evidence="22">
    <location>
        <begin position="1098"/>
        <end position="1108"/>
    </location>
</feature>
<feature type="compositionally biased region" description="Basic and acidic residues" evidence="22">
    <location>
        <begin position="717"/>
        <end position="729"/>
    </location>
</feature>
<evidence type="ECO:0000256" key="5">
    <source>
        <dbReference type="ARBA" id="ARBA00012438"/>
    </source>
</evidence>
<gene>
    <name evidence="26" type="ORF">B1H18_07430</name>
</gene>
<dbReference type="PANTHER" id="PTHR44936">
    <property type="entry name" value="SENSOR PROTEIN CREC"/>
    <property type="match status" value="1"/>
</dbReference>
<keyword evidence="15" id="KW-1133">Transmembrane helix</keyword>
<evidence type="ECO:0000256" key="13">
    <source>
        <dbReference type="ARBA" id="ARBA00022842"/>
    </source>
</evidence>
<dbReference type="Proteomes" id="UP000190539">
    <property type="component" value="Unassembled WGS sequence"/>
</dbReference>
<feature type="compositionally biased region" description="Basic and acidic residues" evidence="22">
    <location>
        <begin position="1023"/>
        <end position="1046"/>
    </location>
</feature>
<dbReference type="AlphaFoldDB" id="A0A1V4ABG5"/>
<dbReference type="PANTHER" id="PTHR44936:SF9">
    <property type="entry name" value="SENSOR PROTEIN CREC"/>
    <property type="match status" value="1"/>
</dbReference>
<keyword evidence="17" id="KW-0346">Stress response</keyword>
<evidence type="ECO:0000256" key="12">
    <source>
        <dbReference type="ARBA" id="ARBA00022840"/>
    </source>
</evidence>
<dbReference type="PROSITE" id="PS50109">
    <property type="entry name" value="HIS_KIN"/>
    <property type="match status" value="1"/>
</dbReference>
<evidence type="ECO:0000259" key="24">
    <source>
        <dbReference type="PROSITE" id="PS50109"/>
    </source>
</evidence>
<dbReference type="InterPro" id="IPR004358">
    <property type="entry name" value="Sig_transdc_His_kin-like_C"/>
</dbReference>
<comment type="catalytic activity">
    <reaction evidence="1">
        <text>ATP + protein L-histidine = ADP + protein N-phospho-L-histidine.</text>
        <dbReference type="EC" id="2.7.13.3"/>
    </reaction>
</comment>
<dbReference type="Pfam" id="PF02518">
    <property type="entry name" value="HATPase_c"/>
    <property type="match status" value="1"/>
</dbReference>
<dbReference type="GO" id="GO:0000160">
    <property type="term" value="P:phosphorelay signal transduction system"/>
    <property type="evidence" value="ECO:0007669"/>
    <property type="project" value="UniProtKB-KW"/>
</dbReference>
<comment type="cofactor">
    <cofactor evidence="2">
        <name>Mn(2+)</name>
        <dbReference type="ChEBI" id="CHEBI:29035"/>
    </cofactor>
</comment>
<keyword evidence="15" id="KW-0472">Membrane</keyword>
<keyword evidence="21" id="KW-0175">Coiled coil</keyword>
<dbReference type="InterPro" id="IPR036890">
    <property type="entry name" value="HATPase_C_sf"/>
</dbReference>
<keyword evidence="23" id="KW-0732">Signal</keyword>
<evidence type="ECO:0000256" key="1">
    <source>
        <dbReference type="ARBA" id="ARBA00000085"/>
    </source>
</evidence>
<feature type="signal peptide" evidence="23">
    <location>
        <begin position="1"/>
        <end position="19"/>
    </location>
</feature>
<evidence type="ECO:0000256" key="9">
    <source>
        <dbReference type="ARBA" id="ARBA00022741"/>
    </source>
</evidence>
<dbReference type="InterPro" id="IPR003594">
    <property type="entry name" value="HATPase_dom"/>
</dbReference>
<feature type="compositionally biased region" description="Low complexity" evidence="22">
    <location>
        <begin position="886"/>
        <end position="898"/>
    </location>
</feature>
<dbReference type="PROSITE" id="PS50885">
    <property type="entry name" value="HAMP"/>
    <property type="match status" value="1"/>
</dbReference>
<dbReference type="Gene3D" id="6.10.340.10">
    <property type="match status" value="1"/>
</dbReference>
<sequence>MIIAVAVVAAAVAATGAPAVVSAGSDLRDSQRLVTLAGLTQRSVSLSQSLADERDEISSYIAAGRPHGEGLSERRSSRVDRQIDEIGADAPAGLRADLKEIGSVRRKALTGKGTALDAHTSYSEAIAKLHDIVEELADRMPPRAGSGAHALADLDDAVEQAGATRGLLLAALATPKPAGGTSIDPVTGMPSTESSEPTAAERRRDALSAQAQQARVRERSALADFAAGAAKEARGSYDSTVTGPEANTAETYLAKLTDQPTLSDAELKYDHDKVGSALSARIDLMRGVESALAADRAREVSRLRDEDVTALEIRIALTGVCLLIAVGVTIAVSRSLTHPLATLRLGTARVAADPIIEEPVRYTGRNDEFAQVVRSVNTMHEHAVTLYERISTLEADRKHLIGRRQSMADERQALREQLDEVGAQLETARGSIHGTFVNLALRTLALVERQLAVIEGLEEREQDPDRLATLFKLDHLATVMRRHSENLLVLAGAEHGQPHPGAVPLVDVLRAAVSEIERYERVRIAALPPHAHIAGVYADDLSHLLAELLENATSFSPPDAQVEVSGWRLESGEVMLSVQDQGIGMSESRLESANTLLSESDPEDMFPRTHEAGDRADGGLGLGLYVVARLAARHGVGVRLSEQKQGGTAAAVVLPEAILSDPSAGLALPGAGTQALGGTALVSLPGSEAEANSNVLYGRATDDTATGPVTPDDEDTSSERRCPGEDHTQEPPAAGHDPLIAAAEEAIRAAEKNAAAESVAEESAAEESAAAEYAAEESAERTDAERTDAGAVSVGEPGGSGESGEAAAAEVGAEDATDVDAAPEAEADAGNPTTSDTSEVTSEDTSEAAGTFAGNAPASEPVTSETTREFQAPTPDETAETDETADPAALTDPAAPTERNAAATTGLHAPSPYDIGPDRHERARDTDTARSRGQEDEAGDGERPSADGPALASGLPLRTGKGLPKRTPRITEPAPVPEPRSGGVDAEELRRRLDGFHQGAKKGRRDVEAAIAEETGTVPRARRAPEDEGRARVDAKEEGANSRTEESAGTEAGIRTAQDTAPTGTTGNTGTTGGGEESSLPADQAERTRATAARTGEAEGDTAEEARS</sequence>
<evidence type="ECO:0000256" key="3">
    <source>
        <dbReference type="ARBA" id="ARBA00001946"/>
    </source>
</evidence>
<feature type="domain" description="HAMP" evidence="25">
    <location>
        <begin position="334"/>
        <end position="388"/>
    </location>
</feature>
<evidence type="ECO:0000256" key="7">
    <source>
        <dbReference type="ARBA" id="ARBA00022679"/>
    </source>
</evidence>
<feature type="chain" id="PRO_5039003977" description="Signal transduction histidine-protein kinase/phosphatase MprB" evidence="23">
    <location>
        <begin position="20"/>
        <end position="1108"/>
    </location>
</feature>
<evidence type="ECO:0000256" key="11">
    <source>
        <dbReference type="ARBA" id="ARBA00022801"/>
    </source>
</evidence>
<dbReference type="GO" id="GO:0005524">
    <property type="term" value="F:ATP binding"/>
    <property type="evidence" value="ECO:0007669"/>
    <property type="project" value="UniProtKB-KW"/>
</dbReference>
<feature type="compositionally biased region" description="Acidic residues" evidence="22">
    <location>
        <begin position="812"/>
        <end position="827"/>
    </location>
</feature>
<evidence type="ECO:0000256" key="22">
    <source>
        <dbReference type="SAM" id="MobiDB-lite"/>
    </source>
</evidence>
<comment type="subcellular location">
    <subcellularLocation>
        <location evidence="4">Membrane</location>
    </subcellularLocation>
</comment>
<feature type="region of interest" description="Disordered" evidence="22">
    <location>
        <begin position="698"/>
        <end position="736"/>
    </location>
</feature>
<dbReference type="STRING" id="83656.B1H18_07430"/>
<evidence type="ECO:0000256" key="8">
    <source>
        <dbReference type="ARBA" id="ARBA00022692"/>
    </source>
</evidence>
<dbReference type="GO" id="GO:0004721">
    <property type="term" value="F:phosphoprotein phosphatase activity"/>
    <property type="evidence" value="ECO:0007669"/>
    <property type="project" value="UniProtKB-KW"/>
</dbReference>
<feature type="region of interest" description="Disordered" evidence="22">
    <location>
        <begin position="178"/>
        <end position="204"/>
    </location>
</feature>
<comment type="cofactor">
    <cofactor evidence="3">
        <name>Mg(2+)</name>
        <dbReference type="ChEBI" id="CHEBI:18420"/>
    </cofactor>
</comment>
<evidence type="ECO:0000256" key="20">
    <source>
        <dbReference type="ARBA" id="ARBA00041776"/>
    </source>
</evidence>
<dbReference type="GO" id="GO:0016020">
    <property type="term" value="C:membrane"/>
    <property type="evidence" value="ECO:0007669"/>
    <property type="project" value="UniProtKB-SubCell"/>
</dbReference>
<dbReference type="InterPro" id="IPR003660">
    <property type="entry name" value="HAMP_dom"/>
</dbReference>
<keyword evidence="9" id="KW-0547">Nucleotide-binding</keyword>
<evidence type="ECO:0000256" key="18">
    <source>
        <dbReference type="ARBA" id="ARBA00023211"/>
    </source>
</evidence>
<dbReference type="InterPro" id="IPR013587">
    <property type="entry name" value="Nitrate/nitrite_sensing"/>
</dbReference>
<evidence type="ECO:0000256" key="21">
    <source>
        <dbReference type="SAM" id="Coils"/>
    </source>
</evidence>
<feature type="coiled-coil region" evidence="21">
    <location>
        <begin position="404"/>
        <end position="431"/>
    </location>
</feature>
<keyword evidence="7" id="KW-0808">Transferase</keyword>
<evidence type="ECO:0000256" key="19">
    <source>
        <dbReference type="ARBA" id="ARBA00040454"/>
    </source>
</evidence>
<protein>
    <recommendedName>
        <fullName evidence="19">Signal transduction histidine-protein kinase/phosphatase MprB</fullName>
        <ecNumber evidence="5">2.7.13.3</ecNumber>
    </recommendedName>
    <alternativeName>
        <fullName evidence="20">Mycobacterial persistence regulator B</fullName>
    </alternativeName>
</protein>
<dbReference type="SMART" id="SM00304">
    <property type="entry name" value="HAMP"/>
    <property type="match status" value="1"/>
</dbReference>
<evidence type="ECO:0000256" key="16">
    <source>
        <dbReference type="ARBA" id="ARBA00023012"/>
    </source>
</evidence>
<feature type="compositionally biased region" description="Basic and acidic residues" evidence="22">
    <location>
        <begin position="916"/>
        <end position="945"/>
    </location>
</feature>
<keyword evidence="8" id="KW-0812">Transmembrane</keyword>
<dbReference type="SMART" id="SM00387">
    <property type="entry name" value="HATPase_c"/>
    <property type="match status" value="1"/>
</dbReference>
<keyword evidence="16" id="KW-0902">Two-component regulatory system</keyword>
<feature type="compositionally biased region" description="Basic and acidic residues" evidence="22">
    <location>
        <begin position="778"/>
        <end position="788"/>
    </location>
</feature>
<dbReference type="EC" id="2.7.13.3" evidence="5"/>
<evidence type="ECO:0000256" key="23">
    <source>
        <dbReference type="SAM" id="SignalP"/>
    </source>
</evidence>
<evidence type="ECO:0000259" key="25">
    <source>
        <dbReference type="PROSITE" id="PS50885"/>
    </source>
</evidence>
<feature type="region of interest" description="Disordered" evidence="22">
    <location>
        <begin position="752"/>
        <end position="1108"/>
    </location>
</feature>
<evidence type="ECO:0000313" key="26">
    <source>
        <dbReference type="EMBL" id="OON81191.1"/>
    </source>
</evidence>
<dbReference type="SUPFAM" id="SSF55874">
    <property type="entry name" value="ATPase domain of HSP90 chaperone/DNA topoisomerase II/histidine kinase"/>
    <property type="match status" value="1"/>
</dbReference>
<keyword evidence="12" id="KW-0067">ATP-binding</keyword>
<evidence type="ECO:0000256" key="14">
    <source>
        <dbReference type="ARBA" id="ARBA00022912"/>
    </source>
</evidence>
<dbReference type="InterPro" id="IPR050980">
    <property type="entry name" value="2C_sensor_his_kinase"/>
</dbReference>
<dbReference type="GO" id="GO:0004673">
    <property type="term" value="F:protein histidine kinase activity"/>
    <property type="evidence" value="ECO:0007669"/>
    <property type="project" value="UniProtKB-EC"/>
</dbReference>
<proteinExistence type="predicted"/>
<keyword evidence="13" id="KW-0460">Magnesium</keyword>
<evidence type="ECO:0000256" key="4">
    <source>
        <dbReference type="ARBA" id="ARBA00004370"/>
    </source>
</evidence>
<evidence type="ECO:0000256" key="10">
    <source>
        <dbReference type="ARBA" id="ARBA00022777"/>
    </source>
</evidence>
<organism evidence="26 27">
    <name type="scientific">Streptomyces tsukubensis</name>
    <dbReference type="NCBI Taxonomy" id="83656"/>
    <lineage>
        <taxon>Bacteria</taxon>
        <taxon>Bacillati</taxon>
        <taxon>Actinomycetota</taxon>
        <taxon>Actinomycetes</taxon>
        <taxon>Kitasatosporales</taxon>
        <taxon>Streptomycetaceae</taxon>
        <taxon>Streptomyces</taxon>
    </lineage>
</organism>
<feature type="domain" description="Histidine kinase" evidence="24">
    <location>
        <begin position="541"/>
        <end position="658"/>
    </location>
</feature>
<reference evidence="26 27" key="1">
    <citation type="submission" date="2017-02" db="EMBL/GenBank/DDBJ databases">
        <title>Draft Genome Sequence of Streptomyces tsukubaensis F601, a Producer of the immunosuppressant tacrolimus FK506.</title>
        <authorList>
            <person name="Zong G."/>
            <person name="Zhong C."/>
            <person name="Fu J."/>
            <person name="Qin R."/>
            <person name="Cao G."/>
        </authorList>
    </citation>
    <scope>NUCLEOTIDE SEQUENCE [LARGE SCALE GENOMIC DNA]</scope>
    <source>
        <strain evidence="26 27">F601</strain>
    </source>
</reference>
<evidence type="ECO:0000256" key="2">
    <source>
        <dbReference type="ARBA" id="ARBA00001936"/>
    </source>
</evidence>
<keyword evidence="14" id="KW-0904">Protein phosphatase</keyword>
<evidence type="ECO:0000256" key="15">
    <source>
        <dbReference type="ARBA" id="ARBA00022989"/>
    </source>
</evidence>